<dbReference type="Pfam" id="PF05635">
    <property type="entry name" value="23S_rRNA_IVP"/>
    <property type="match status" value="1"/>
</dbReference>
<dbReference type="InterPro" id="IPR036583">
    <property type="entry name" value="23S_rRNA_IVS_sf"/>
</dbReference>
<evidence type="ECO:0000313" key="2">
    <source>
        <dbReference type="Proteomes" id="UP001500469"/>
    </source>
</evidence>
<name>A0ABP3YHU1_9BACT</name>
<accession>A0ABP3YHU1</accession>
<proteinExistence type="predicted"/>
<dbReference type="SUPFAM" id="SSF158446">
    <property type="entry name" value="IVS-encoded protein-like"/>
    <property type="match status" value="1"/>
</dbReference>
<protein>
    <submittedName>
        <fullName evidence="1">Four helix bundle protein</fullName>
    </submittedName>
</protein>
<dbReference type="PANTHER" id="PTHR38471:SF2">
    <property type="entry name" value="FOUR HELIX BUNDLE PROTEIN"/>
    <property type="match status" value="1"/>
</dbReference>
<sequence length="118" mass="13621">MDKYVMQRRTKKFAVDVWNLCSMLPHSREFNGYVNQIIRSSSSVGANYRSATRAKSTADFINKLKIVEEEADETQYFLELILEVQKEPSLVDEINRLRKEADELVAIVVSSIKTLKFS</sequence>
<reference evidence="2" key="1">
    <citation type="journal article" date="2019" name="Int. J. Syst. Evol. Microbiol.">
        <title>The Global Catalogue of Microorganisms (GCM) 10K type strain sequencing project: providing services to taxonomists for standard genome sequencing and annotation.</title>
        <authorList>
            <consortium name="The Broad Institute Genomics Platform"/>
            <consortium name="The Broad Institute Genome Sequencing Center for Infectious Disease"/>
            <person name="Wu L."/>
            <person name="Ma J."/>
        </authorList>
    </citation>
    <scope>NUCLEOTIDE SEQUENCE [LARGE SCALE GENOMIC DNA]</scope>
    <source>
        <strain evidence="2">JCM 16112</strain>
    </source>
</reference>
<dbReference type="InterPro" id="IPR012657">
    <property type="entry name" value="23S_rRNA-intervening_sequence"/>
</dbReference>
<dbReference type="Proteomes" id="UP001500469">
    <property type="component" value="Unassembled WGS sequence"/>
</dbReference>
<keyword evidence="2" id="KW-1185">Reference proteome</keyword>
<comment type="caution">
    <text evidence="1">The sequence shown here is derived from an EMBL/GenBank/DDBJ whole genome shotgun (WGS) entry which is preliminary data.</text>
</comment>
<dbReference type="NCBIfam" id="TIGR02436">
    <property type="entry name" value="four helix bundle protein"/>
    <property type="match status" value="1"/>
</dbReference>
<gene>
    <name evidence="1" type="ORF">GCM10009119_41100</name>
</gene>
<dbReference type="PANTHER" id="PTHR38471">
    <property type="entry name" value="FOUR HELIX BUNDLE PROTEIN"/>
    <property type="match status" value="1"/>
</dbReference>
<dbReference type="Gene3D" id="1.20.1440.60">
    <property type="entry name" value="23S rRNA-intervening sequence"/>
    <property type="match status" value="1"/>
</dbReference>
<dbReference type="PIRSF" id="PIRSF035652">
    <property type="entry name" value="CHP02436"/>
    <property type="match status" value="1"/>
</dbReference>
<organism evidence="1 2">
    <name type="scientific">Algoriphagus jejuensis</name>
    <dbReference type="NCBI Taxonomy" id="419934"/>
    <lineage>
        <taxon>Bacteria</taxon>
        <taxon>Pseudomonadati</taxon>
        <taxon>Bacteroidota</taxon>
        <taxon>Cytophagia</taxon>
        <taxon>Cytophagales</taxon>
        <taxon>Cyclobacteriaceae</taxon>
        <taxon>Algoriphagus</taxon>
    </lineage>
</organism>
<dbReference type="RefSeq" id="WP_343854851.1">
    <property type="nucleotide sequence ID" value="NZ_BAAAFI010000048.1"/>
</dbReference>
<dbReference type="EMBL" id="BAAAFI010000048">
    <property type="protein sequence ID" value="GAA0881140.1"/>
    <property type="molecule type" value="Genomic_DNA"/>
</dbReference>
<evidence type="ECO:0000313" key="1">
    <source>
        <dbReference type="EMBL" id="GAA0881140.1"/>
    </source>
</evidence>